<organism evidence="2 3">
    <name type="scientific">Halobacillus faecis</name>
    <dbReference type="NCBI Taxonomy" id="360184"/>
    <lineage>
        <taxon>Bacteria</taxon>
        <taxon>Bacillati</taxon>
        <taxon>Bacillota</taxon>
        <taxon>Bacilli</taxon>
        <taxon>Bacillales</taxon>
        <taxon>Bacillaceae</taxon>
        <taxon>Halobacillus</taxon>
    </lineage>
</organism>
<dbReference type="Proteomes" id="UP000321886">
    <property type="component" value="Unassembled WGS sequence"/>
</dbReference>
<proteinExistence type="predicted"/>
<comment type="caution">
    <text evidence="2">The sequence shown here is derived from an EMBL/GenBank/DDBJ whole genome shotgun (WGS) entry which is preliminary data.</text>
</comment>
<keyword evidence="1" id="KW-0472">Membrane</keyword>
<keyword evidence="3" id="KW-1185">Reference proteome</keyword>
<evidence type="ECO:0000313" key="2">
    <source>
        <dbReference type="EMBL" id="GEN54970.1"/>
    </source>
</evidence>
<dbReference type="EMBL" id="BJYD01000029">
    <property type="protein sequence ID" value="GEN54970.1"/>
    <property type="molecule type" value="Genomic_DNA"/>
</dbReference>
<feature type="transmembrane region" description="Helical" evidence="1">
    <location>
        <begin position="6"/>
        <end position="23"/>
    </location>
</feature>
<sequence>MGKRFALLTLMKWIVTLLGWVNIMDFEEMVKMTEERNMHKQGHTQPSYEQCNKMKYYHVMVQTKDGQSFDGIITDVNNDKLTILISEDVMVDEDGNAMDERQYGYGRRRARRFRRRTFPLAGLATLALFPYLASPYPYYYPYSYGYPYYY</sequence>
<accession>A0A511WUX5</accession>
<dbReference type="RefSeq" id="WP_246139353.1">
    <property type="nucleotide sequence ID" value="NZ_BJYD01000029.1"/>
</dbReference>
<feature type="transmembrane region" description="Helical" evidence="1">
    <location>
        <begin position="117"/>
        <end position="140"/>
    </location>
</feature>
<protein>
    <submittedName>
        <fullName evidence="2">Uncharacterized protein</fullName>
    </submittedName>
</protein>
<name>A0A511WUX5_9BACI</name>
<keyword evidence="1" id="KW-0812">Transmembrane</keyword>
<evidence type="ECO:0000313" key="3">
    <source>
        <dbReference type="Proteomes" id="UP000321886"/>
    </source>
</evidence>
<evidence type="ECO:0000256" key="1">
    <source>
        <dbReference type="SAM" id="Phobius"/>
    </source>
</evidence>
<gene>
    <name evidence="2" type="ORF">HFA01_32320</name>
</gene>
<keyword evidence="1" id="KW-1133">Transmembrane helix</keyword>
<dbReference type="AlphaFoldDB" id="A0A511WUX5"/>
<reference evidence="2 3" key="1">
    <citation type="submission" date="2019-07" db="EMBL/GenBank/DDBJ databases">
        <title>Whole genome shotgun sequence of Halobacillus faecis NBRC 103569.</title>
        <authorList>
            <person name="Hosoyama A."/>
            <person name="Uohara A."/>
            <person name="Ohji S."/>
            <person name="Ichikawa N."/>
        </authorList>
    </citation>
    <scope>NUCLEOTIDE SEQUENCE [LARGE SCALE GENOMIC DNA]</scope>
    <source>
        <strain evidence="2 3">NBRC 103569</strain>
    </source>
</reference>